<accession>A0A8T1VTP6</accession>
<comment type="caution">
    <text evidence="1">The sequence shown here is derived from an EMBL/GenBank/DDBJ whole genome shotgun (WGS) entry which is preliminary data.</text>
</comment>
<gene>
    <name evidence="1" type="ORF">PHYBOEH_009403</name>
</gene>
<keyword evidence="2" id="KW-1185">Reference proteome</keyword>
<dbReference type="AlphaFoldDB" id="A0A8T1VTP6"/>
<proteinExistence type="predicted"/>
<name>A0A8T1VTP6_9STRA</name>
<dbReference type="Proteomes" id="UP000693981">
    <property type="component" value="Unassembled WGS sequence"/>
</dbReference>
<evidence type="ECO:0000313" key="2">
    <source>
        <dbReference type="Proteomes" id="UP000693981"/>
    </source>
</evidence>
<organism evidence="1 2">
    <name type="scientific">Phytophthora boehmeriae</name>
    <dbReference type="NCBI Taxonomy" id="109152"/>
    <lineage>
        <taxon>Eukaryota</taxon>
        <taxon>Sar</taxon>
        <taxon>Stramenopiles</taxon>
        <taxon>Oomycota</taxon>
        <taxon>Peronosporomycetes</taxon>
        <taxon>Peronosporales</taxon>
        <taxon>Peronosporaceae</taxon>
        <taxon>Phytophthora</taxon>
    </lineage>
</organism>
<evidence type="ECO:0000313" key="1">
    <source>
        <dbReference type="EMBL" id="KAG7384607.1"/>
    </source>
</evidence>
<protein>
    <submittedName>
        <fullName evidence="1">Uncharacterized protein</fullName>
    </submittedName>
</protein>
<dbReference type="EMBL" id="JAGDFL010000590">
    <property type="protein sequence ID" value="KAG7384607.1"/>
    <property type="molecule type" value="Genomic_DNA"/>
</dbReference>
<reference evidence="1" key="1">
    <citation type="submission" date="2021-02" db="EMBL/GenBank/DDBJ databases">
        <authorList>
            <person name="Palmer J.M."/>
        </authorList>
    </citation>
    <scope>NUCLEOTIDE SEQUENCE</scope>
    <source>
        <strain evidence="1">SCRP23</strain>
    </source>
</reference>
<sequence>MVSIDTVKVIEVSHISEMRLLWTIQEAEDDEDDDDDLDYDDEERVIRHSSNKLLAPEAEVVAAAAARAPNLLSRAKKDIEAALGKISGGAKRVISWKTKAKQLKLLRRIY</sequence>